<accession>A0ABW4ECV0</accession>
<dbReference type="InterPro" id="IPR047057">
    <property type="entry name" value="MerR_fam"/>
</dbReference>
<sequence length="284" mass="32991">MRTPLNDTKLYTVGEVAKLCNISKKTLRFYDQLGLISPDYVSPENNYRYYSEKTLSSISIVKYYKQMGFKLSEMQGLIGKPSYFYHESNFVAKINELTAEQKKIQNELIQLHDWQRLLQEARMISTQYSDTISVKCLQEQTYCSLDQAFSYDYRESILNIPWTNYLQSKKQEITGPVVLKFNSYLDKYHGVSEQATIIQKPVSCEHPIPNALTFGGFFVSAYHLGPMETLNEEYPKVEQWAADNGYTCGPECYERYVIDYWSTTNPDQFITEILIPITKKCATK</sequence>
<dbReference type="PROSITE" id="PS50937">
    <property type="entry name" value="HTH_MERR_2"/>
    <property type="match status" value="1"/>
</dbReference>
<reference evidence="4" key="1">
    <citation type="journal article" date="2019" name="Int. J. Syst. Evol. Microbiol.">
        <title>The Global Catalogue of Microorganisms (GCM) 10K type strain sequencing project: providing services to taxonomists for standard genome sequencing and annotation.</title>
        <authorList>
            <consortium name="The Broad Institute Genomics Platform"/>
            <consortium name="The Broad Institute Genome Sequencing Center for Infectious Disease"/>
            <person name="Wu L."/>
            <person name="Ma J."/>
        </authorList>
    </citation>
    <scope>NUCLEOTIDE SEQUENCE [LARGE SCALE GENOMIC DNA]</scope>
    <source>
        <strain evidence="4">CCM 8903</strain>
    </source>
</reference>
<dbReference type="Gene3D" id="3.20.80.10">
    <property type="entry name" value="Regulatory factor, effector binding domain"/>
    <property type="match status" value="1"/>
</dbReference>
<comment type="caution">
    <text evidence="3">The sequence shown here is derived from an EMBL/GenBank/DDBJ whole genome shotgun (WGS) entry which is preliminary data.</text>
</comment>
<keyword evidence="1" id="KW-0238">DNA-binding</keyword>
<dbReference type="PANTHER" id="PTHR30204:SF96">
    <property type="entry name" value="CHROMOSOME-ANCHORING PROTEIN RACA"/>
    <property type="match status" value="1"/>
</dbReference>
<dbReference type="PANTHER" id="PTHR30204">
    <property type="entry name" value="REDOX-CYCLING DRUG-SENSING TRANSCRIPTIONAL ACTIVATOR SOXR"/>
    <property type="match status" value="1"/>
</dbReference>
<dbReference type="SUPFAM" id="SSF55136">
    <property type="entry name" value="Probable bacterial effector-binding domain"/>
    <property type="match status" value="1"/>
</dbReference>
<dbReference type="Pfam" id="PF06445">
    <property type="entry name" value="GyrI-like"/>
    <property type="match status" value="1"/>
</dbReference>
<dbReference type="SUPFAM" id="SSF46955">
    <property type="entry name" value="Putative DNA-binding domain"/>
    <property type="match status" value="1"/>
</dbReference>
<dbReference type="Gene3D" id="1.10.1660.10">
    <property type="match status" value="1"/>
</dbReference>
<dbReference type="InterPro" id="IPR029442">
    <property type="entry name" value="GyrI-like"/>
</dbReference>
<organism evidence="3 4">
    <name type="scientific">Lacticaseibacillus baoqingensis</name>
    <dbReference type="NCBI Taxonomy" id="2486013"/>
    <lineage>
        <taxon>Bacteria</taxon>
        <taxon>Bacillati</taxon>
        <taxon>Bacillota</taxon>
        <taxon>Bacilli</taxon>
        <taxon>Lactobacillales</taxon>
        <taxon>Lactobacillaceae</taxon>
        <taxon>Lacticaseibacillus</taxon>
    </lineage>
</organism>
<gene>
    <name evidence="3" type="ORF">ACFQ5J_13795</name>
</gene>
<dbReference type="InterPro" id="IPR009061">
    <property type="entry name" value="DNA-bd_dom_put_sf"/>
</dbReference>
<dbReference type="InterPro" id="IPR011256">
    <property type="entry name" value="Reg_factor_effector_dom_sf"/>
</dbReference>
<dbReference type="Proteomes" id="UP001597252">
    <property type="component" value="Unassembled WGS sequence"/>
</dbReference>
<name>A0ABW4ECV0_9LACO</name>
<dbReference type="Pfam" id="PF13411">
    <property type="entry name" value="MerR_1"/>
    <property type="match status" value="1"/>
</dbReference>
<protein>
    <submittedName>
        <fullName evidence="3">MerR family transcriptional regulator</fullName>
    </submittedName>
</protein>
<dbReference type="PROSITE" id="PS00552">
    <property type="entry name" value="HTH_MERR_1"/>
    <property type="match status" value="1"/>
</dbReference>
<feature type="domain" description="HTH merR-type" evidence="2">
    <location>
        <begin position="10"/>
        <end position="80"/>
    </location>
</feature>
<evidence type="ECO:0000313" key="3">
    <source>
        <dbReference type="EMBL" id="MFD1486300.1"/>
    </source>
</evidence>
<evidence type="ECO:0000259" key="2">
    <source>
        <dbReference type="PROSITE" id="PS50937"/>
    </source>
</evidence>
<keyword evidence="4" id="KW-1185">Reference proteome</keyword>
<dbReference type="InterPro" id="IPR000551">
    <property type="entry name" value="MerR-type_HTH_dom"/>
</dbReference>
<proteinExistence type="predicted"/>
<dbReference type="EMBL" id="JBHTON010000057">
    <property type="protein sequence ID" value="MFD1486300.1"/>
    <property type="molecule type" value="Genomic_DNA"/>
</dbReference>
<dbReference type="SMART" id="SM00422">
    <property type="entry name" value="HTH_MERR"/>
    <property type="match status" value="1"/>
</dbReference>
<dbReference type="CDD" id="cd01107">
    <property type="entry name" value="HTH_BmrR"/>
    <property type="match status" value="1"/>
</dbReference>
<evidence type="ECO:0000313" key="4">
    <source>
        <dbReference type="Proteomes" id="UP001597252"/>
    </source>
</evidence>
<evidence type="ECO:0000256" key="1">
    <source>
        <dbReference type="ARBA" id="ARBA00023125"/>
    </source>
</evidence>
<dbReference type="RefSeq" id="WP_125753930.1">
    <property type="nucleotide sequence ID" value="NZ_JBHTON010000057.1"/>
</dbReference>